<organism evidence="2 3">
    <name type="scientific">Allocoprobacillus halotolerans</name>
    <dbReference type="NCBI Taxonomy" id="2944914"/>
    <lineage>
        <taxon>Bacteria</taxon>
        <taxon>Bacillati</taxon>
        <taxon>Bacillota</taxon>
        <taxon>Erysipelotrichia</taxon>
        <taxon>Erysipelotrichales</taxon>
        <taxon>Erysipelotrichaceae</taxon>
        <taxon>Allocoprobacillus</taxon>
    </lineage>
</organism>
<dbReference type="InterPro" id="IPR017896">
    <property type="entry name" value="4Fe4S_Fe-S-bd"/>
</dbReference>
<dbReference type="InterPro" id="IPR002500">
    <property type="entry name" value="PAPS_reduct_dom"/>
</dbReference>
<dbReference type="SUPFAM" id="SSF52402">
    <property type="entry name" value="Adenine nucleotide alpha hydrolases-like"/>
    <property type="match status" value="1"/>
</dbReference>
<dbReference type="PANTHER" id="PTHR43196:SF2">
    <property type="entry name" value="PHOSPHOADENOSINE PHOSPHOSULFATE REDUCTASE"/>
    <property type="match status" value="1"/>
</dbReference>
<evidence type="ECO:0000313" key="2">
    <source>
        <dbReference type="EMBL" id="UTY39277.1"/>
    </source>
</evidence>
<name>A0ABY5I3C3_9FIRM</name>
<dbReference type="EMBL" id="CP101620">
    <property type="protein sequence ID" value="UTY39277.1"/>
    <property type="molecule type" value="Genomic_DNA"/>
</dbReference>
<dbReference type="SUPFAM" id="SSF54862">
    <property type="entry name" value="4Fe-4S ferredoxins"/>
    <property type="match status" value="1"/>
</dbReference>
<dbReference type="Proteomes" id="UP001060112">
    <property type="component" value="Chromosome"/>
</dbReference>
<dbReference type="InterPro" id="IPR014729">
    <property type="entry name" value="Rossmann-like_a/b/a_fold"/>
</dbReference>
<dbReference type="RefSeq" id="WP_290140264.1">
    <property type="nucleotide sequence ID" value="NZ_CP101620.1"/>
</dbReference>
<dbReference type="InterPro" id="IPR050128">
    <property type="entry name" value="Sulfate_adenylyltrnsfr_sub2"/>
</dbReference>
<proteinExistence type="predicted"/>
<protein>
    <submittedName>
        <fullName evidence="2">Phosphoadenosine phosphosulfate reductase family protein</fullName>
    </submittedName>
</protein>
<keyword evidence="3" id="KW-1185">Reference proteome</keyword>
<sequence>MAEIIGPPSRVMRWCCTVFKTGAITRYVDSLYKNKPKIIVFQGIRHSESISRSKYDRESDSPKITKQRVVSPIIKWTDFDVWLYIFTRKLDFNGAYKLGFSRVGCWCCPNNGFWSEFLSKVFHPEQYYPWRDQLIKNAIDIGKKDPEEYVDSGAWKAKQGGEGIEYAKNNVVSFEPCALEENSFNYELNKPIDDNLYELFKPFGKINFDLGNQRLHEVVVMDKNNNIIIKLQGKKGDVHLKVSILTPRLAGSKNFKDAKRKIECQITKFQMCLNCSACMSVCRFDAIKIKYTQNRLVYKIDENKCVNCFECINHYTSGCYLKKVLATRDGMEGIKDENKI</sequence>
<dbReference type="Pfam" id="PF01507">
    <property type="entry name" value="PAPS_reduct"/>
    <property type="match status" value="1"/>
</dbReference>
<accession>A0ABY5I3C3</accession>
<evidence type="ECO:0000313" key="3">
    <source>
        <dbReference type="Proteomes" id="UP001060112"/>
    </source>
</evidence>
<dbReference type="PROSITE" id="PS51379">
    <property type="entry name" value="4FE4S_FER_2"/>
    <property type="match status" value="1"/>
</dbReference>
<dbReference type="Gene3D" id="3.40.50.620">
    <property type="entry name" value="HUPs"/>
    <property type="match status" value="1"/>
</dbReference>
<evidence type="ECO:0000259" key="1">
    <source>
        <dbReference type="PROSITE" id="PS51379"/>
    </source>
</evidence>
<feature type="domain" description="4Fe-4S ferredoxin-type" evidence="1">
    <location>
        <begin position="262"/>
        <end position="292"/>
    </location>
</feature>
<reference evidence="2" key="1">
    <citation type="submission" date="2022-07" db="EMBL/GenBank/DDBJ databases">
        <title>Faecal culturing of patients with breast cancer.</title>
        <authorList>
            <person name="Teng N.M.Y."/>
            <person name="Kiu R."/>
            <person name="Evans R."/>
            <person name="Baker D.J."/>
            <person name="Zenner C."/>
            <person name="Robinson S.D."/>
            <person name="Hall L.J."/>
        </authorList>
    </citation>
    <scope>NUCLEOTIDE SEQUENCE</scope>
    <source>
        <strain evidence="2">LH1062</strain>
    </source>
</reference>
<dbReference type="Gene3D" id="3.30.70.20">
    <property type="match status" value="1"/>
</dbReference>
<gene>
    <name evidence="2" type="ORF">NMU03_00100</name>
</gene>
<dbReference type="PANTHER" id="PTHR43196">
    <property type="entry name" value="SULFATE ADENYLYLTRANSFERASE SUBUNIT 2"/>
    <property type="match status" value="1"/>
</dbReference>